<sequence length="146" mass="14526">MASVTGASGEGATVIQILTSLLNLVNGGSTTTTNQIIQAIFQAIPCVSNNTCTQTYLDNLATAVQILSNTTCSGSSTSADTATSCPDSSTIMVADMVYTLAAAQYATGLTYTGGSFQVCTAQGGGANSCNSLSTITNTSIAGAQLG</sequence>
<reference evidence="1" key="1">
    <citation type="submission" date="2013-08" db="EMBL/GenBank/DDBJ databases">
        <authorList>
            <person name="Mendez C."/>
            <person name="Richter M."/>
            <person name="Ferrer M."/>
            <person name="Sanchez J."/>
        </authorList>
    </citation>
    <scope>NUCLEOTIDE SEQUENCE</scope>
</reference>
<protein>
    <submittedName>
        <fullName evidence="1">Uncharacterized protein</fullName>
    </submittedName>
</protein>
<evidence type="ECO:0000313" key="1">
    <source>
        <dbReference type="EMBL" id="EQD56317.1"/>
    </source>
</evidence>
<accession>T1AGL5</accession>
<dbReference type="EMBL" id="AUZX01008322">
    <property type="protein sequence ID" value="EQD56317.1"/>
    <property type="molecule type" value="Genomic_DNA"/>
</dbReference>
<reference evidence="1" key="2">
    <citation type="journal article" date="2014" name="ISME J.">
        <title>Microbial stratification in low pH oxic and suboxic macroscopic growths along an acid mine drainage.</title>
        <authorList>
            <person name="Mendez-Garcia C."/>
            <person name="Mesa V."/>
            <person name="Sprenger R.R."/>
            <person name="Richter M."/>
            <person name="Diez M.S."/>
            <person name="Solano J."/>
            <person name="Bargiela R."/>
            <person name="Golyshina O.V."/>
            <person name="Manteca A."/>
            <person name="Ramos J.L."/>
            <person name="Gallego J.R."/>
            <person name="Llorente I."/>
            <person name="Martins Dos Santos V.A."/>
            <person name="Jensen O.N."/>
            <person name="Pelaez A.I."/>
            <person name="Sanchez J."/>
            <person name="Ferrer M."/>
        </authorList>
    </citation>
    <scope>NUCLEOTIDE SEQUENCE</scope>
</reference>
<gene>
    <name evidence="1" type="ORF">B1A_11602</name>
</gene>
<name>T1AGL5_9ZZZZ</name>
<proteinExistence type="predicted"/>
<organism evidence="1">
    <name type="scientific">mine drainage metagenome</name>
    <dbReference type="NCBI Taxonomy" id="410659"/>
    <lineage>
        <taxon>unclassified sequences</taxon>
        <taxon>metagenomes</taxon>
        <taxon>ecological metagenomes</taxon>
    </lineage>
</organism>
<dbReference type="AlphaFoldDB" id="T1AGL5"/>
<comment type="caution">
    <text evidence="1">The sequence shown here is derived from an EMBL/GenBank/DDBJ whole genome shotgun (WGS) entry which is preliminary data.</text>
</comment>
<feature type="non-terminal residue" evidence="1">
    <location>
        <position position="146"/>
    </location>
</feature>